<gene>
    <name evidence="3" type="ORF">SAMN05444123_110151</name>
</gene>
<dbReference type="AlphaFoldDB" id="A0A1H8W2L7"/>
<keyword evidence="1" id="KW-0175">Coiled coil</keyword>
<dbReference type="OrthoDB" id="9811754at2"/>
<feature type="transmembrane region" description="Helical" evidence="2">
    <location>
        <begin position="28"/>
        <end position="46"/>
    </location>
</feature>
<reference evidence="4" key="1">
    <citation type="submission" date="2016-10" db="EMBL/GenBank/DDBJ databases">
        <authorList>
            <person name="Varghese N."/>
            <person name="Submissions S."/>
        </authorList>
    </citation>
    <scope>NUCLEOTIDE SEQUENCE [LARGE SCALE GENOMIC DNA]</scope>
    <source>
        <strain evidence="4">DSM 123</strain>
    </source>
</reference>
<organism evidence="3 4">
    <name type="scientific">Rhodopseudomonas pseudopalustris</name>
    <dbReference type="NCBI Taxonomy" id="1513892"/>
    <lineage>
        <taxon>Bacteria</taxon>
        <taxon>Pseudomonadati</taxon>
        <taxon>Pseudomonadota</taxon>
        <taxon>Alphaproteobacteria</taxon>
        <taxon>Hyphomicrobiales</taxon>
        <taxon>Nitrobacteraceae</taxon>
        <taxon>Rhodopseudomonas</taxon>
    </lineage>
</organism>
<dbReference type="SUPFAM" id="SSF111369">
    <property type="entry name" value="HlyD-like secretion proteins"/>
    <property type="match status" value="1"/>
</dbReference>
<evidence type="ECO:0000313" key="4">
    <source>
        <dbReference type="Proteomes" id="UP000199615"/>
    </source>
</evidence>
<dbReference type="RefSeq" id="WP_092685751.1">
    <property type="nucleotide sequence ID" value="NZ_FODT01000010.1"/>
</dbReference>
<keyword evidence="2" id="KW-0812">Transmembrane</keyword>
<name>A0A1H8W2L7_9BRAD</name>
<accession>A0A1H8W2L7</accession>
<keyword evidence="2" id="KW-0472">Membrane</keyword>
<dbReference type="Gene3D" id="1.10.287.470">
    <property type="entry name" value="Helix hairpin bin"/>
    <property type="match status" value="2"/>
</dbReference>
<dbReference type="EMBL" id="FODT01000010">
    <property type="protein sequence ID" value="SEP21881.1"/>
    <property type="molecule type" value="Genomic_DNA"/>
</dbReference>
<dbReference type="InterPro" id="IPR050739">
    <property type="entry name" value="MFP"/>
</dbReference>
<dbReference type="Gene3D" id="2.40.50.100">
    <property type="match status" value="1"/>
</dbReference>
<keyword evidence="2" id="KW-1133">Transmembrane helix</keyword>
<feature type="coiled-coil region" evidence="1">
    <location>
        <begin position="106"/>
        <end position="185"/>
    </location>
</feature>
<dbReference type="PANTHER" id="PTHR30386:SF18">
    <property type="entry name" value="INNER MEMBRANE PROTEIN YIAV-RELATED"/>
    <property type="match status" value="1"/>
</dbReference>
<evidence type="ECO:0000256" key="2">
    <source>
        <dbReference type="SAM" id="Phobius"/>
    </source>
</evidence>
<dbReference type="PANTHER" id="PTHR30386">
    <property type="entry name" value="MEMBRANE FUSION SUBUNIT OF EMRAB-TOLC MULTIDRUG EFFLUX PUMP"/>
    <property type="match status" value="1"/>
</dbReference>
<evidence type="ECO:0000313" key="3">
    <source>
        <dbReference type="EMBL" id="SEP21881.1"/>
    </source>
</evidence>
<dbReference type="Gene3D" id="2.40.30.170">
    <property type="match status" value="1"/>
</dbReference>
<protein>
    <submittedName>
        <fullName evidence="3">Multidrug resistance efflux pump</fullName>
    </submittedName>
</protein>
<evidence type="ECO:0000256" key="1">
    <source>
        <dbReference type="SAM" id="Coils"/>
    </source>
</evidence>
<dbReference type="Proteomes" id="UP000199615">
    <property type="component" value="Unassembled WGS sequence"/>
</dbReference>
<sequence length="379" mass="41029">MMMAIFGVYMLLIWLIFAKLKLIRLSLPIALVLAAVGPAFAFFILLSMNNYHPSSADARVFQRIVQIVPHITTPGRVAEIVAQPNAPLKKGDVIFRIDPQPFQFEIDRLQAALAAAQQNVPQLKSSFDQASAGVEKATAQYNLAKADLQRQQDLFSKQVVAQAALDRAQRNAETAEQVVAEASAAENRARLAYQSNIGSDNTAVAQARQQLAAATYNLDESIVRAPCDGYAVNLQLVPGAIVSAAASVLPFVCDRDQANLGMVVASFMQGPYLQIRPGEYAEVIFPMYPGRVFPGKVVSTIDIASEGQLTATGLFPGIGSPGNTRFAVRIRLDDAEGRRLPAGMQGDAAIYSGSVQIAGVIRMALMRMTSWTNYLYFTS</sequence>
<keyword evidence="4" id="KW-1185">Reference proteome</keyword>
<proteinExistence type="predicted"/>